<evidence type="ECO:0000313" key="3">
    <source>
        <dbReference type="Proteomes" id="UP000218209"/>
    </source>
</evidence>
<feature type="region of interest" description="Disordered" evidence="1">
    <location>
        <begin position="217"/>
        <end position="260"/>
    </location>
</feature>
<dbReference type="EMBL" id="KV918856">
    <property type="protein sequence ID" value="OSX76763.1"/>
    <property type="molecule type" value="Genomic_DNA"/>
</dbReference>
<feature type="region of interest" description="Disordered" evidence="1">
    <location>
        <begin position="483"/>
        <end position="540"/>
    </location>
</feature>
<feature type="compositionally biased region" description="Pro residues" evidence="1">
    <location>
        <begin position="579"/>
        <end position="588"/>
    </location>
</feature>
<feature type="compositionally biased region" description="Low complexity" evidence="1">
    <location>
        <begin position="597"/>
        <end position="606"/>
    </location>
</feature>
<feature type="region of interest" description="Disordered" evidence="1">
    <location>
        <begin position="1089"/>
        <end position="1109"/>
    </location>
</feature>
<feature type="compositionally biased region" description="Low complexity" evidence="1">
    <location>
        <begin position="496"/>
        <end position="512"/>
    </location>
</feature>
<protein>
    <submittedName>
        <fullName evidence="2">Uncharacterized protein</fullName>
    </submittedName>
</protein>
<feature type="region of interest" description="Disordered" evidence="1">
    <location>
        <begin position="1"/>
        <end position="32"/>
    </location>
</feature>
<keyword evidence="3" id="KW-1185">Reference proteome</keyword>
<feature type="region of interest" description="Disordered" evidence="1">
    <location>
        <begin position="574"/>
        <end position="625"/>
    </location>
</feature>
<feature type="compositionally biased region" description="Basic and acidic residues" evidence="1">
    <location>
        <begin position="228"/>
        <end position="238"/>
    </location>
</feature>
<feature type="region of interest" description="Disordered" evidence="1">
    <location>
        <begin position="1127"/>
        <end position="1186"/>
    </location>
</feature>
<evidence type="ECO:0000256" key="1">
    <source>
        <dbReference type="SAM" id="MobiDB-lite"/>
    </source>
</evidence>
<feature type="region of interest" description="Disordered" evidence="1">
    <location>
        <begin position="326"/>
        <end position="350"/>
    </location>
</feature>
<sequence length="1186" mass="123637">MAPNNPTPSRFARRSMGMRTTERARQGMDDAVEDVPIDEVAVDVNAGPVARGEVDTRNPDAVIEEKANSVKEGVMYKVGQAPFLKDVPHNVNEDDLELGDEEVGDASGMEVANADEAEKGVGSFLVQAGGGVKSTVGKVVGGAGNGANVNVKEKARTEGGRIVLVDMPVPSGAYMYQSTLDGLVYKGRNKQVAKKSFGGKVELHDAGVPGTFTSLGGGTVCRTPTPSDGRRSTRRVESVGRGSSGGPSGLQTAPAVPRERHAEHALTPTCPAGPPGFPPLPAASSRVRSTPLSTPRGPTFVSATRAGRGAAVVGFSGAVGETVANGAGPPAGRGGRNRVTSSGGPAAALDVDVPPVNQAVEPLVSGSEQTAAVNAVPLAGAEPLLQPEAMDVSAVRTWSLPPVGAWVRPSRFPGLGPAGLLGSHGVPPLPAAGALPAAVVRTSLLPSATGTASTHAAVSVMAAASAGLSRQGKRMTTRYALPPPREAAMTSGRGQSSLSPAPRRVSVPVRVDTPPPSAPRWSGPPPQRWTGALTPPPRRDVSPLRAAAVSVGAGSTVGGRSVVAAPRLVIDLVDNTPDNTPPASPPPGLSRLPALGSTSVPSSRSPSPRPSSGKRRRREERHAARAEATVLEEVASLIKTGLASVRAELTRVKAELVIVKTQAASALRKMDAMAAAGDADSGGNANVLERMAVLERLMVEMREQLTVDGEEDAPTSKAGLAKNDAVVLVNKVKDAFQQALKDDARLAKSPGELYRLSEHVNQRLIDVAVGVYGCSDQEAAVLLQKKIMLPVRKPMKGFSMVVAYQYIKRTVSHFNTSITNATVSTWVKRMHALKEIGEWSTGNRRTLNLSGPEALDQLRGDAFIKDACGRIAILDSLAAVIAEFSGTDNMVFWGGANRSSRVIRCYFAHLAWVSFRVRGYLRNRAALPPVVASATAINEGHRSLFIQELEYLHQIVPRDNDVHDGLQLIDGASEARHLDVMPSQKGIPSVSLFAAGEDGGESDNGLYVTPPSSGENSAGVPAHSGTAGCPACPRIGGICTTLVLSDGVVVPGPETPVVVPQRGRAEEPNAGQRTTMVLPRAVAAAIHAARMEQDEEEEPLPRTHSGNQASQQLDFETAAIEAALGLSPMGSMPAAPSSPPPPPRVTQHDGAAGARDGDGDDEDEVTPASREQVAQWRAYRAARVHQ</sequence>
<feature type="compositionally biased region" description="Pro residues" evidence="1">
    <location>
        <begin position="513"/>
        <end position="527"/>
    </location>
</feature>
<accession>A0A1X6P810</accession>
<name>A0A1X6P810_PORUM</name>
<organism evidence="2 3">
    <name type="scientific">Porphyra umbilicalis</name>
    <name type="common">Purple laver</name>
    <name type="synonym">Red alga</name>
    <dbReference type="NCBI Taxonomy" id="2786"/>
    <lineage>
        <taxon>Eukaryota</taxon>
        <taxon>Rhodophyta</taxon>
        <taxon>Bangiophyceae</taxon>
        <taxon>Bangiales</taxon>
        <taxon>Bangiaceae</taxon>
        <taxon>Porphyra</taxon>
    </lineage>
</organism>
<dbReference type="AlphaFoldDB" id="A0A1X6P810"/>
<evidence type="ECO:0000313" key="2">
    <source>
        <dbReference type="EMBL" id="OSX76763.1"/>
    </source>
</evidence>
<dbReference type="Proteomes" id="UP000218209">
    <property type="component" value="Unassembled WGS sequence"/>
</dbReference>
<proteinExistence type="predicted"/>
<reference evidence="2 3" key="1">
    <citation type="submission" date="2017-03" db="EMBL/GenBank/DDBJ databases">
        <title>WGS assembly of Porphyra umbilicalis.</title>
        <authorList>
            <person name="Brawley S.H."/>
            <person name="Blouin N.A."/>
            <person name="Ficko-Blean E."/>
            <person name="Wheeler G.L."/>
            <person name="Lohr M."/>
            <person name="Goodson H.V."/>
            <person name="Jenkins J.W."/>
            <person name="Blaby-Haas C.E."/>
            <person name="Helliwell K.E."/>
            <person name="Chan C."/>
            <person name="Marriage T."/>
            <person name="Bhattacharya D."/>
            <person name="Klein A.S."/>
            <person name="Badis Y."/>
            <person name="Brodie J."/>
            <person name="Cao Y."/>
            <person name="Collen J."/>
            <person name="Dittami S.M."/>
            <person name="Gachon C.M."/>
            <person name="Green B.R."/>
            <person name="Karpowicz S."/>
            <person name="Kim J.W."/>
            <person name="Kudahl U."/>
            <person name="Lin S."/>
            <person name="Michel G."/>
            <person name="Mittag M."/>
            <person name="Olson B.J."/>
            <person name="Pangilinan J."/>
            <person name="Peng Y."/>
            <person name="Qiu H."/>
            <person name="Shu S."/>
            <person name="Singer J.T."/>
            <person name="Smith A.G."/>
            <person name="Sprecher B.N."/>
            <person name="Wagner V."/>
            <person name="Wang W."/>
            <person name="Wang Z.-Y."/>
            <person name="Yan J."/>
            <person name="Yarish C."/>
            <person name="Zoeuner-Riek S."/>
            <person name="Zhuang Y."/>
            <person name="Zou Y."/>
            <person name="Lindquist E.A."/>
            <person name="Grimwood J."/>
            <person name="Barry K."/>
            <person name="Rokhsar D.S."/>
            <person name="Schmutz J."/>
            <person name="Stiller J.W."/>
            <person name="Grossman A.R."/>
            <person name="Prochnik S.E."/>
        </authorList>
    </citation>
    <scope>NUCLEOTIDE SEQUENCE [LARGE SCALE GENOMIC DNA]</scope>
    <source>
        <strain evidence="2">4086291</strain>
    </source>
</reference>
<gene>
    <name evidence="2" type="ORF">BU14_0176s0005</name>
</gene>